<feature type="domain" description="Clp R" evidence="7">
    <location>
        <begin position="96"/>
        <end position="249"/>
    </location>
</feature>
<dbReference type="PROSITE" id="PS51903">
    <property type="entry name" value="CLP_R"/>
    <property type="match status" value="1"/>
</dbReference>
<evidence type="ECO:0000259" key="7">
    <source>
        <dbReference type="PROSITE" id="PS51903"/>
    </source>
</evidence>
<dbReference type="PROSITE" id="PS00871">
    <property type="entry name" value="CLPAB_2"/>
    <property type="match status" value="1"/>
</dbReference>
<dbReference type="Gene3D" id="1.10.8.60">
    <property type="match status" value="2"/>
</dbReference>
<dbReference type="AlphaFoldDB" id="A0A8X8XUA4"/>
<keyword evidence="1 5" id="KW-0677">Repeat</keyword>
<dbReference type="InterPro" id="IPR003593">
    <property type="entry name" value="AAA+_ATPase"/>
</dbReference>
<dbReference type="InterPro" id="IPR003959">
    <property type="entry name" value="ATPase_AAA_core"/>
</dbReference>
<organism evidence="8">
    <name type="scientific">Salvia splendens</name>
    <name type="common">Scarlet sage</name>
    <dbReference type="NCBI Taxonomy" id="180675"/>
    <lineage>
        <taxon>Eukaryota</taxon>
        <taxon>Viridiplantae</taxon>
        <taxon>Streptophyta</taxon>
        <taxon>Embryophyta</taxon>
        <taxon>Tracheophyta</taxon>
        <taxon>Spermatophyta</taxon>
        <taxon>Magnoliopsida</taxon>
        <taxon>eudicotyledons</taxon>
        <taxon>Gunneridae</taxon>
        <taxon>Pentapetalae</taxon>
        <taxon>asterids</taxon>
        <taxon>lamiids</taxon>
        <taxon>Lamiales</taxon>
        <taxon>Lamiaceae</taxon>
        <taxon>Nepetoideae</taxon>
        <taxon>Mentheae</taxon>
        <taxon>Salviinae</taxon>
        <taxon>Salvia</taxon>
        <taxon>Salvia subgen. Calosphace</taxon>
        <taxon>core Calosphace</taxon>
    </lineage>
</organism>
<keyword evidence="4" id="KW-0143">Chaperone</keyword>
<reference evidence="8" key="2">
    <citation type="submission" date="2020-08" db="EMBL/GenBank/DDBJ databases">
        <title>Plant Genome Project.</title>
        <authorList>
            <person name="Zhang R.-G."/>
        </authorList>
    </citation>
    <scope>NUCLEOTIDE SEQUENCE</scope>
    <source>
        <strain evidence="8">Huo1</strain>
        <tissue evidence="8">Leaf</tissue>
    </source>
</reference>
<dbReference type="CDD" id="cd00009">
    <property type="entry name" value="AAA"/>
    <property type="match status" value="1"/>
</dbReference>
<dbReference type="GO" id="GO:0005524">
    <property type="term" value="F:ATP binding"/>
    <property type="evidence" value="ECO:0007669"/>
    <property type="project" value="UniProtKB-KW"/>
</dbReference>
<dbReference type="GO" id="GO:0016887">
    <property type="term" value="F:ATP hydrolysis activity"/>
    <property type="evidence" value="ECO:0007669"/>
    <property type="project" value="InterPro"/>
</dbReference>
<keyword evidence="2" id="KW-0547">Nucleotide-binding</keyword>
<keyword evidence="9" id="KW-1185">Reference proteome</keyword>
<dbReference type="Pfam" id="PF00004">
    <property type="entry name" value="AAA"/>
    <property type="match status" value="1"/>
</dbReference>
<dbReference type="SMART" id="SM00382">
    <property type="entry name" value="AAA"/>
    <property type="match status" value="2"/>
</dbReference>
<evidence type="ECO:0000313" key="8">
    <source>
        <dbReference type="EMBL" id="KAG6418235.1"/>
    </source>
</evidence>
<dbReference type="Pfam" id="PF02861">
    <property type="entry name" value="Clp_N"/>
    <property type="match status" value="1"/>
</dbReference>
<gene>
    <name evidence="8" type="ORF">SASPL_120436</name>
</gene>
<dbReference type="Pfam" id="PF17871">
    <property type="entry name" value="AAA_lid_9"/>
    <property type="match status" value="1"/>
</dbReference>
<evidence type="ECO:0000256" key="2">
    <source>
        <dbReference type="ARBA" id="ARBA00022741"/>
    </source>
</evidence>
<dbReference type="CDD" id="cd19499">
    <property type="entry name" value="RecA-like_ClpB_Hsp104-like"/>
    <property type="match status" value="1"/>
</dbReference>
<dbReference type="InterPro" id="IPR028299">
    <property type="entry name" value="ClpA/B_CS2"/>
</dbReference>
<dbReference type="FunFam" id="3.40.50.300:FF:000025">
    <property type="entry name" value="ATP-dependent Clp protease subunit"/>
    <property type="match status" value="1"/>
</dbReference>
<evidence type="ECO:0000313" key="9">
    <source>
        <dbReference type="Proteomes" id="UP000298416"/>
    </source>
</evidence>
<dbReference type="SUPFAM" id="SSF52540">
    <property type="entry name" value="P-loop containing nucleoside triphosphate hydrolases"/>
    <property type="match status" value="2"/>
</dbReference>
<dbReference type="InterPro" id="IPR050130">
    <property type="entry name" value="ClpA_ClpB"/>
</dbReference>
<dbReference type="Gene3D" id="1.10.1780.10">
    <property type="entry name" value="Clp, N-terminal domain"/>
    <property type="match status" value="1"/>
</dbReference>
<dbReference type="Proteomes" id="UP000298416">
    <property type="component" value="Unassembled WGS sequence"/>
</dbReference>
<dbReference type="GO" id="GO:0005737">
    <property type="term" value="C:cytoplasm"/>
    <property type="evidence" value="ECO:0007669"/>
    <property type="project" value="TreeGrafter"/>
</dbReference>
<evidence type="ECO:0000256" key="4">
    <source>
        <dbReference type="ARBA" id="ARBA00023186"/>
    </source>
</evidence>
<dbReference type="SUPFAM" id="SSF81923">
    <property type="entry name" value="Double Clp-N motif"/>
    <property type="match status" value="1"/>
</dbReference>
<dbReference type="Gene3D" id="3.40.50.300">
    <property type="entry name" value="P-loop containing nucleotide triphosphate hydrolases"/>
    <property type="match status" value="2"/>
</dbReference>
<evidence type="ECO:0000256" key="6">
    <source>
        <dbReference type="SAM" id="MobiDB-lite"/>
    </source>
</evidence>
<feature type="region of interest" description="Disordered" evidence="6">
    <location>
        <begin position="993"/>
        <end position="1014"/>
    </location>
</feature>
<dbReference type="InterPro" id="IPR004176">
    <property type="entry name" value="Clp_R_N"/>
</dbReference>
<evidence type="ECO:0000256" key="3">
    <source>
        <dbReference type="ARBA" id="ARBA00022840"/>
    </source>
</evidence>
<evidence type="ECO:0000256" key="5">
    <source>
        <dbReference type="PROSITE-ProRule" id="PRU01251"/>
    </source>
</evidence>
<comment type="caution">
    <text evidence="8">The sequence shown here is derived from an EMBL/GenBank/DDBJ whole genome shotgun (WGS) entry which is preliminary data.</text>
</comment>
<dbReference type="PRINTS" id="PR00300">
    <property type="entry name" value="CLPPROTEASEA"/>
</dbReference>
<evidence type="ECO:0000256" key="1">
    <source>
        <dbReference type="ARBA" id="ARBA00022737"/>
    </source>
</evidence>
<feature type="compositionally biased region" description="Basic and acidic residues" evidence="6">
    <location>
        <begin position="1003"/>
        <end position="1014"/>
    </location>
</feature>
<dbReference type="SMART" id="SM01086">
    <property type="entry name" value="ClpB_D2-small"/>
    <property type="match status" value="1"/>
</dbReference>
<dbReference type="EMBL" id="PNBA02000007">
    <property type="protein sequence ID" value="KAG6418235.1"/>
    <property type="molecule type" value="Genomic_DNA"/>
</dbReference>
<name>A0A8X8XUA4_SALSN</name>
<dbReference type="InterPro" id="IPR041546">
    <property type="entry name" value="ClpA/ClpB_AAA_lid"/>
</dbReference>
<dbReference type="InterPro" id="IPR036628">
    <property type="entry name" value="Clp_N_dom_sf"/>
</dbReference>
<dbReference type="Pfam" id="PF07724">
    <property type="entry name" value="AAA_2"/>
    <property type="match status" value="1"/>
</dbReference>
<dbReference type="PANTHER" id="PTHR11638:SF185">
    <property type="entry name" value="ATP-DEPENDENT CLP PROTEASE ATP-BINDING SUBUNIT"/>
    <property type="match status" value="1"/>
</dbReference>
<dbReference type="Pfam" id="PF10431">
    <property type="entry name" value="ClpB_D2-small"/>
    <property type="match status" value="1"/>
</dbReference>
<dbReference type="InterPro" id="IPR001270">
    <property type="entry name" value="ClpA/B"/>
</dbReference>
<proteinExistence type="predicted"/>
<dbReference type="GO" id="GO:0034605">
    <property type="term" value="P:cellular response to heat"/>
    <property type="evidence" value="ECO:0007669"/>
    <property type="project" value="TreeGrafter"/>
</dbReference>
<accession>A0A8X8XUA4</accession>
<protein>
    <recommendedName>
        <fullName evidence="7">Clp R domain-containing protein</fullName>
    </recommendedName>
</protein>
<dbReference type="PANTHER" id="PTHR11638">
    <property type="entry name" value="ATP-DEPENDENT CLP PROTEASE"/>
    <property type="match status" value="1"/>
</dbReference>
<dbReference type="InterPro" id="IPR019489">
    <property type="entry name" value="Clp_ATPase_C"/>
</dbReference>
<sequence length="1014" mass="111092">MEVSCSPPLSVNCVLNSGPIRRVPASAAHHRCNKVVAFSPNCPPPAAATSTACSTSTSYSSSYFGVSLAQNCGLNPNYTGALKKPRRPFFVVSGIFERFTERSIKAVMFSQREAKAMGKDMVHTQHLLLGLVAEDRDSGGFLGSGITIDAARAAVQSLWEEDNQKDGDGETLQQSETSATDVAFSASTKRVFEAAVEYSKTMGYYYIAPEHIAVGLFTVDDGNASRVLKRLGVNVNHLATVAVSRLQGELAKEGREPASTAFKRLQGNIFPEKINQANSPAKETEKKALDLFCVDLTSRASQGSIDPVIGRDTELQRVIQILCRRTKSNPILLGEAGVGKTAIAEGLALHIADGTVPLFLMEKRILSLDIGLLIAGAKERGELEGRVTMLIKEIQKSGNIILFIDEVHTLIGSGTVGRGNKGSGLDIANLLKPSLGRSEFQCIASTTMDEFRLHFEKDKALARRFQPVFINEPSQADAVQILMGLREKYESHHKCVYTLEAINAAVHLSARYIPDRHLPDKAIDLIDEAGSRARMESSKRKKKKLTSVLSMSPNDYWLEIRTVQASHEASLATRLAENDEKSSLEENEILISDPSLVSSDNEITVVGPEDIATVASFWSGIPVNKLTADERMLLVDLDEQLKKRVIGQDEAVAAICRAVKRSRVGLNDPDRPIAAMLFCGPTGVGKTELTKALAASYFGSESAMLRLDMSEYMERHTVSKLIGSPPGYVGYGEGGTLTEAIRKRPFTVVLLDEIEKAHPDIFNILLQLFEDGHLTDSQGRRVSFKNALVVMTSNVGSAAIAKGRHNSFGFFTDEDESASYVGLKALVMEELKGYFRPELLNRIDEVVVFRPLEKPEVQLLFVYLISYIRGASQLLSSAPLLHLNSHIINLGYKLKPQCYPSEVRFHFLSLQMLAILDIMLHEVKERLASLGIGLEVSEAIMDLICEQGYDRSYGARPLRRAVTLIIEDLVSESLLSGEYKAGDIAVIDVESSGNPVVSNKSNRRIELSDRSSKL</sequence>
<keyword evidence="3" id="KW-0067">ATP-binding</keyword>
<dbReference type="InterPro" id="IPR027417">
    <property type="entry name" value="P-loop_NTPase"/>
</dbReference>
<reference evidence="8" key="1">
    <citation type="submission" date="2018-01" db="EMBL/GenBank/DDBJ databases">
        <authorList>
            <person name="Mao J.F."/>
        </authorList>
    </citation>
    <scope>NUCLEOTIDE SEQUENCE</scope>
    <source>
        <strain evidence="8">Huo1</strain>
        <tissue evidence="8">Leaf</tissue>
    </source>
</reference>